<dbReference type="InterPro" id="IPR036280">
    <property type="entry name" value="Multihaem_cyt_sf"/>
</dbReference>
<dbReference type="PANTHER" id="PTHR39425">
    <property type="entry name" value="LIPOPROTEIN CYTOCHROME C"/>
    <property type="match status" value="1"/>
</dbReference>
<evidence type="ECO:0000256" key="1">
    <source>
        <dbReference type="SAM" id="Phobius"/>
    </source>
</evidence>
<gene>
    <name evidence="2" type="ORF">KS4_31320</name>
</gene>
<organism evidence="2 3">
    <name type="scientific">Poriferisphaera corsica</name>
    <dbReference type="NCBI Taxonomy" id="2528020"/>
    <lineage>
        <taxon>Bacteria</taxon>
        <taxon>Pseudomonadati</taxon>
        <taxon>Planctomycetota</taxon>
        <taxon>Phycisphaerae</taxon>
        <taxon>Phycisphaerales</taxon>
        <taxon>Phycisphaeraceae</taxon>
        <taxon>Poriferisphaera</taxon>
    </lineage>
</organism>
<name>A0A517YXU7_9BACT</name>
<dbReference type="AlphaFoldDB" id="A0A517YXU7"/>
<dbReference type="Gene3D" id="3.90.10.10">
    <property type="entry name" value="Cytochrome C3"/>
    <property type="match status" value="2"/>
</dbReference>
<dbReference type="SUPFAM" id="SSF48695">
    <property type="entry name" value="Multiheme cytochromes"/>
    <property type="match status" value="1"/>
</dbReference>
<sequence length="239" mass="26711">MPEHQDQKRYMFPKWVNYLLPVVVVLVLGGGPYAAVIVNFGLSAKTLNVGYAPKQPVPYSHELHVGQLGIDCRYCHTSVFDEGFAALPATSTCMNCHSNQDGVNGVKKNSPKLAAVYESYATGKPVEWVKVHNLPDYAYFNHSAHVNKGVSCVSCHGRVDKMEVVQTMQPLSMSWCLDCHRAPEKQLRPVEEVTNLGWKPPMQAGETLEEAQLRIGMELKSKYEIHNKAYMTSCSTCHR</sequence>
<dbReference type="CDD" id="cd08168">
    <property type="entry name" value="Cytochrom_C3"/>
    <property type="match status" value="1"/>
</dbReference>
<protein>
    <submittedName>
        <fullName evidence="2">Class III cytochrome C family protein</fullName>
    </submittedName>
</protein>
<dbReference type="PANTHER" id="PTHR39425:SF1">
    <property type="entry name" value="CYTOCHROME C7-LIKE DOMAIN-CONTAINING PROTEIN"/>
    <property type="match status" value="1"/>
</dbReference>
<proteinExistence type="predicted"/>
<accession>A0A517YXU7</accession>
<reference evidence="2 3" key="1">
    <citation type="submission" date="2019-02" db="EMBL/GenBank/DDBJ databases">
        <title>Deep-cultivation of Planctomycetes and their phenomic and genomic characterization uncovers novel biology.</title>
        <authorList>
            <person name="Wiegand S."/>
            <person name="Jogler M."/>
            <person name="Boedeker C."/>
            <person name="Pinto D."/>
            <person name="Vollmers J."/>
            <person name="Rivas-Marin E."/>
            <person name="Kohn T."/>
            <person name="Peeters S.H."/>
            <person name="Heuer A."/>
            <person name="Rast P."/>
            <person name="Oberbeckmann S."/>
            <person name="Bunk B."/>
            <person name="Jeske O."/>
            <person name="Meyerdierks A."/>
            <person name="Storesund J.E."/>
            <person name="Kallscheuer N."/>
            <person name="Luecker S."/>
            <person name="Lage O.M."/>
            <person name="Pohl T."/>
            <person name="Merkel B.J."/>
            <person name="Hornburger P."/>
            <person name="Mueller R.-W."/>
            <person name="Bruemmer F."/>
            <person name="Labrenz M."/>
            <person name="Spormann A.M."/>
            <person name="Op den Camp H."/>
            <person name="Overmann J."/>
            <person name="Amann R."/>
            <person name="Jetten M.S.M."/>
            <person name="Mascher T."/>
            <person name="Medema M.H."/>
            <person name="Devos D.P."/>
            <person name="Kaster A.-K."/>
            <person name="Ovreas L."/>
            <person name="Rohde M."/>
            <person name="Galperin M.Y."/>
            <person name="Jogler C."/>
        </authorList>
    </citation>
    <scope>NUCLEOTIDE SEQUENCE [LARGE SCALE GENOMIC DNA]</scope>
    <source>
        <strain evidence="2 3">KS4</strain>
    </source>
</reference>
<evidence type="ECO:0000313" key="3">
    <source>
        <dbReference type="Proteomes" id="UP000317369"/>
    </source>
</evidence>
<feature type="transmembrane region" description="Helical" evidence="1">
    <location>
        <begin position="18"/>
        <end position="42"/>
    </location>
</feature>
<keyword evidence="3" id="KW-1185">Reference proteome</keyword>
<keyword evidence="1" id="KW-0472">Membrane</keyword>
<keyword evidence="1" id="KW-0812">Transmembrane</keyword>
<keyword evidence="1" id="KW-1133">Transmembrane helix</keyword>
<dbReference type="KEGG" id="pcor:KS4_31320"/>
<evidence type="ECO:0000313" key="2">
    <source>
        <dbReference type="EMBL" id="QDU35054.1"/>
    </source>
</evidence>
<dbReference type="RefSeq" id="WP_234698811.1">
    <property type="nucleotide sequence ID" value="NZ_CP036425.1"/>
</dbReference>
<dbReference type="EMBL" id="CP036425">
    <property type="protein sequence ID" value="QDU35054.1"/>
    <property type="molecule type" value="Genomic_DNA"/>
</dbReference>
<dbReference type="Proteomes" id="UP000317369">
    <property type="component" value="Chromosome"/>
</dbReference>